<dbReference type="GO" id="GO:0006412">
    <property type="term" value="P:translation"/>
    <property type="evidence" value="ECO:0007669"/>
    <property type="project" value="UniProtKB-UniRule"/>
</dbReference>
<dbReference type="InterPro" id="IPR020057">
    <property type="entry name" value="Ribosomal_bL25_b-dom"/>
</dbReference>
<evidence type="ECO:0000256" key="1">
    <source>
        <dbReference type="ARBA" id="ARBA00022730"/>
    </source>
</evidence>
<evidence type="ECO:0000256" key="4">
    <source>
        <dbReference type="ARBA" id="ARBA00023274"/>
    </source>
</evidence>
<dbReference type="Pfam" id="PF14693">
    <property type="entry name" value="Ribosomal_TL5_C"/>
    <property type="match status" value="1"/>
</dbReference>
<dbReference type="CDD" id="cd00495">
    <property type="entry name" value="Ribosomal_L25_TL5_CTC"/>
    <property type="match status" value="1"/>
</dbReference>
<dbReference type="HAMAP" id="MF_01334">
    <property type="entry name" value="Ribosomal_bL25_CTC"/>
    <property type="match status" value="1"/>
</dbReference>
<dbReference type="EMBL" id="DSJL01000011">
    <property type="protein sequence ID" value="HEF65884.1"/>
    <property type="molecule type" value="Genomic_DNA"/>
</dbReference>
<dbReference type="Gene3D" id="2.170.120.20">
    <property type="entry name" value="Ribosomal protein L25, beta domain"/>
    <property type="match status" value="1"/>
</dbReference>
<dbReference type="Pfam" id="PF01386">
    <property type="entry name" value="Ribosomal_L25p"/>
    <property type="match status" value="1"/>
</dbReference>
<evidence type="ECO:0000256" key="5">
    <source>
        <dbReference type="HAMAP-Rule" id="MF_01334"/>
    </source>
</evidence>
<protein>
    <recommendedName>
        <fullName evidence="5">Large ribosomal subunit protein bL25</fullName>
    </recommendedName>
    <alternativeName>
        <fullName evidence="5">General stress protein CTC</fullName>
    </alternativeName>
</protein>
<accession>A0A7C1JSW5</accession>
<evidence type="ECO:0000256" key="3">
    <source>
        <dbReference type="ARBA" id="ARBA00022980"/>
    </source>
</evidence>
<dbReference type="Gene3D" id="2.40.240.10">
    <property type="entry name" value="Ribosomal Protein L25, Chain P"/>
    <property type="match status" value="1"/>
</dbReference>
<gene>
    <name evidence="5" type="primary">rplY</name>
    <name evidence="5" type="synonym">ctc</name>
    <name evidence="9" type="ORF">ENP47_09845</name>
</gene>
<comment type="subunit">
    <text evidence="5">Part of the 50S ribosomal subunit; part of the 5S rRNA/L5/L18/L25 subcomplex. Contacts the 5S rRNA. Binds to the 5S rRNA independently of L5 and L18.</text>
</comment>
<dbReference type="InterPro" id="IPR020056">
    <property type="entry name" value="Rbsml_bL25/Gln-tRNA_synth_N"/>
</dbReference>
<evidence type="ECO:0000259" key="8">
    <source>
        <dbReference type="Pfam" id="PF14693"/>
    </source>
</evidence>
<evidence type="ECO:0000259" key="7">
    <source>
        <dbReference type="Pfam" id="PF01386"/>
    </source>
</evidence>
<dbReference type="InterPro" id="IPR001021">
    <property type="entry name" value="Ribosomal_bL25_long"/>
</dbReference>
<keyword evidence="2 5" id="KW-0694">RNA-binding</keyword>
<comment type="function">
    <text evidence="5">This is one of the proteins that binds to the 5S RNA in the ribosome where it forms part of the central protuberance.</text>
</comment>
<keyword evidence="3 5" id="KW-0689">Ribosomal protein</keyword>
<dbReference type="InterPro" id="IPR029751">
    <property type="entry name" value="Ribosomal_L25_dom"/>
</dbReference>
<feature type="compositionally biased region" description="Basic and acidic residues" evidence="6">
    <location>
        <begin position="208"/>
        <end position="217"/>
    </location>
</feature>
<dbReference type="GO" id="GO:0022625">
    <property type="term" value="C:cytosolic large ribosomal subunit"/>
    <property type="evidence" value="ECO:0007669"/>
    <property type="project" value="TreeGrafter"/>
</dbReference>
<dbReference type="GO" id="GO:0003735">
    <property type="term" value="F:structural constituent of ribosome"/>
    <property type="evidence" value="ECO:0007669"/>
    <property type="project" value="InterPro"/>
</dbReference>
<feature type="region of interest" description="Disordered" evidence="6">
    <location>
        <begin position="208"/>
        <end position="233"/>
    </location>
</feature>
<dbReference type="NCBIfam" id="TIGR00731">
    <property type="entry name" value="bL25_bact_ctc"/>
    <property type="match status" value="1"/>
</dbReference>
<feature type="domain" description="Large ribosomal subunit protein bL25 beta" evidence="8">
    <location>
        <begin position="113"/>
        <end position="193"/>
    </location>
</feature>
<reference evidence="9" key="1">
    <citation type="journal article" date="2020" name="mSystems">
        <title>Genome- and Community-Level Interaction Insights into Carbon Utilization and Element Cycling Functions of Hydrothermarchaeota in Hydrothermal Sediment.</title>
        <authorList>
            <person name="Zhou Z."/>
            <person name="Liu Y."/>
            <person name="Xu W."/>
            <person name="Pan J."/>
            <person name="Luo Z.H."/>
            <person name="Li M."/>
        </authorList>
    </citation>
    <scope>NUCLEOTIDE SEQUENCE [LARGE SCALE GENOMIC DNA]</scope>
    <source>
        <strain evidence="9">SpSt-222</strain>
    </source>
</reference>
<keyword evidence="1 5" id="KW-0699">rRNA-binding</keyword>
<name>A0A7C1JSW5_THERO</name>
<organism evidence="9">
    <name type="scientific">Thermomicrobium roseum</name>
    <dbReference type="NCBI Taxonomy" id="500"/>
    <lineage>
        <taxon>Bacteria</taxon>
        <taxon>Pseudomonadati</taxon>
        <taxon>Thermomicrobiota</taxon>
        <taxon>Thermomicrobia</taxon>
        <taxon>Thermomicrobiales</taxon>
        <taxon>Thermomicrobiaceae</taxon>
        <taxon>Thermomicrobium</taxon>
    </lineage>
</organism>
<dbReference type="InterPro" id="IPR037121">
    <property type="entry name" value="Ribosomal_bL25_C"/>
</dbReference>
<dbReference type="AlphaFoldDB" id="A0A7C1JSW5"/>
<comment type="caution">
    <text evidence="9">The sequence shown here is derived from an EMBL/GenBank/DDBJ whole genome shotgun (WGS) entry which is preliminary data.</text>
</comment>
<dbReference type="SUPFAM" id="SSF50715">
    <property type="entry name" value="Ribosomal protein L25-like"/>
    <property type="match status" value="1"/>
</dbReference>
<comment type="similarity">
    <text evidence="5">Belongs to the bacterial ribosomal protein bL25 family. CTC subfamily.</text>
</comment>
<dbReference type="InterPro" id="IPR011035">
    <property type="entry name" value="Ribosomal_bL25/Gln-tRNA_synth"/>
</dbReference>
<dbReference type="PANTHER" id="PTHR33284:SF1">
    <property type="entry name" value="RIBOSOMAL PROTEIN L25_GLN-TRNA SYNTHETASE, ANTI-CODON-BINDING DOMAIN-CONTAINING PROTEIN"/>
    <property type="match status" value="1"/>
</dbReference>
<dbReference type="InterPro" id="IPR020930">
    <property type="entry name" value="Ribosomal_uL5_bac-type"/>
</dbReference>
<feature type="domain" description="Large ribosomal subunit protein bL25 L25" evidence="7">
    <location>
        <begin position="19"/>
        <end position="104"/>
    </location>
</feature>
<proteinExistence type="inferred from homology"/>
<dbReference type="GO" id="GO:0008097">
    <property type="term" value="F:5S rRNA binding"/>
    <property type="evidence" value="ECO:0007669"/>
    <property type="project" value="InterPro"/>
</dbReference>
<dbReference type="PANTHER" id="PTHR33284">
    <property type="entry name" value="RIBOSOMAL PROTEIN L25/GLN-TRNA SYNTHETASE, ANTI-CODON-BINDING DOMAIN-CONTAINING PROTEIN"/>
    <property type="match status" value="1"/>
</dbReference>
<keyword evidence="4 5" id="KW-0687">Ribonucleoprotein</keyword>
<evidence type="ECO:0000256" key="2">
    <source>
        <dbReference type="ARBA" id="ARBA00022884"/>
    </source>
</evidence>
<evidence type="ECO:0000313" key="9">
    <source>
        <dbReference type="EMBL" id="HEF65884.1"/>
    </source>
</evidence>
<sequence>METERGTERATMAEYPVLPCERREIIGKKVKRLRRSGKTPGVISGPVVPTPVPVSFNERDFERVYHRAGTARLVELVVDGKTYPVFIREVAVHPVSRQILNVEFYAPDLARPVVVTVPVVTVGELAPDVAGVVTIQTPELEIRALPTAVPEHIEVDLSVLSNERTAIHAGEIPLPPGVELETDPEVVVVVLEEAEEAEVAEEAAHVLAEEIGDRPRSAEQGATPVRERELRES</sequence>
<evidence type="ECO:0000256" key="6">
    <source>
        <dbReference type="SAM" id="MobiDB-lite"/>
    </source>
</evidence>